<dbReference type="GO" id="GO:0016853">
    <property type="term" value="F:isomerase activity"/>
    <property type="evidence" value="ECO:0007669"/>
    <property type="project" value="UniProtKB-KW"/>
</dbReference>
<keyword evidence="7" id="KW-1185">Reference proteome</keyword>
<dbReference type="PANTHER" id="PTHR46115">
    <property type="entry name" value="THIOREDOXIN-LIKE PROTEIN 1"/>
    <property type="match status" value="1"/>
</dbReference>
<dbReference type="KEGG" id="beq:BEWA_004840"/>
<evidence type="ECO:0000256" key="4">
    <source>
        <dbReference type="PIRSR" id="PIRSR000077-4"/>
    </source>
</evidence>
<dbReference type="InterPro" id="IPR013766">
    <property type="entry name" value="Thioredoxin_domain"/>
</dbReference>
<dbReference type="CDD" id="cd02947">
    <property type="entry name" value="TRX_family"/>
    <property type="match status" value="1"/>
</dbReference>
<gene>
    <name evidence="6" type="ORF">BEWA_004840</name>
</gene>
<evidence type="ECO:0000256" key="2">
    <source>
        <dbReference type="PIRNR" id="PIRNR000077"/>
    </source>
</evidence>
<dbReference type="OrthoDB" id="2121326at2759"/>
<feature type="site" description="Contributes to redox potential value" evidence="3">
    <location>
        <position position="31"/>
    </location>
</feature>
<dbReference type="PROSITE" id="PS51352">
    <property type="entry name" value="THIOREDOXIN_2"/>
    <property type="match status" value="1"/>
</dbReference>
<dbReference type="VEuPathDB" id="PiroplasmaDB:BEWA_004840"/>
<feature type="site" description="Contributes to redox potential value" evidence="3">
    <location>
        <position position="32"/>
    </location>
</feature>
<dbReference type="PROSITE" id="PS00194">
    <property type="entry name" value="THIOREDOXIN_1"/>
    <property type="match status" value="1"/>
</dbReference>
<evidence type="ECO:0000256" key="3">
    <source>
        <dbReference type="PIRSR" id="PIRSR000077-1"/>
    </source>
</evidence>
<accession>L0B1F0</accession>
<comment type="similarity">
    <text evidence="2">Belongs to the thioredoxin family.</text>
</comment>
<organism evidence="6 7">
    <name type="scientific">Theileria equi strain WA</name>
    <dbReference type="NCBI Taxonomy" id="1537102"/>
    <lineage>
        <taxon>Eukaryota</taxon>
        <taxon>Sar</taxon>
        <taxon>Alveolata</taxon>
        <taxon>Apicomplexa</taxon>
        <taxon>Aconoidasida</taxon>
        <taxon>Piroplasmida</taxon>
        <taxon>Theileriidae</taxon>
        <taxon>Theileria</taxon>
    </lineage>
</organism>
<feature type="active site" description="Nucleophile" evidence="3">
    <location>
        <position position="33"/>
    </location>
</feature>
<dbReference type="Proteomes" id="UP000031512">
    <property type="component" value="Chromosome 3"/>
</dbReference>
<dbReference type="PIRSF" id="PIRSF000077">
    <property type="entry name" value="Thioredoxin"/>
    <property type="match status" value="1"/>
</dbReference>
<evidence type="ECO:0000313" key="6">
    <source>
        <dbReference type="EMBL" id="AFZ81076.1"/>
    </source>
</evidence>
<protein>
    <recommendedName>
        <fullName evidence="2">Thioredoxin</fullName>
    </recommendedName>
</protein>
<dbReference type="Gene3D" id="3.40.30.10">
    <property type="entry name" value="Glutaredoxin"/>
    <property type="match status" value="1"/>
</dbReference>
<dbReference type="InterPro" id="IPR005746">
    <property type="entry name" value="Thioredoxin"/>
</dbReference>
<feature type="disulfide bond" description="Redox-active" evidence="4">
    <location>
        <begin position="30"/>
        <end position="33"/>
    </location>
</feature>
<evidence type="ECO:0000256" key="1">
    <source>
        <dbReference type="ARBA" id="ARBA00023157"/>
    </source>
</evidence>
<dbReference type="eggNOG" id="KOG0907">
    <property type="taxonomic scope" value="Eukaryota"/>
</dbReference>
<dbReference type="InterPro" id="IPR036249">
    <property type="entry name" value="Thioredoxin-like_sf"/>
</dbReference>
<sequence length="105" mass="11366">MVHQVESVEEFKKSVQAGGVVVVDFFATWCGPCVRFAPRFDALSQSYPGAVFLKVDVDKVPELQNQYGITGIPAFKVFKDGSVVAECVGANEELLKASIEKALAL</sequence>
<keyword evidence="4" id="KW-0676">Redox-active center</keyword>
<keyword evidence="1 4" id="KW-1015">Disulfide bond</keyword>
<dbReference type="GeneID" id="15804773"/>
<feature type="site" description="Deprotonates C-terminal active site Cys" evidence="3">
    <location>
        <position position="24"/>
    </location>
</feature>
<reference evidence="6 7" key="1">
    <citation type="journal article" date="2012" name="BMC Genomics">
        <title>Comparative genomic analysis and phylogenetic position of Theileria equi.</title>
        <authorList>
            <person name="Kappmeyer L.S."/>
            <person name="Thiagarajan M."/>
            <person name="Herndon D.R."/>
            <person name="Ramsay J.D."/>
            <person name="Caler E."/>
            <person name="Djikeng A."/>
            <person name="Gillespie J.J."/>
            <person name="Lau A.O."/>
            <person name="Roalson E.H."/>
            <person name="Silva J.C."/>
            <person name="Silva M.G."/>
            <person name="Suarez C.E."/>
            <person name="Ueti M.W."/>
            <person name="Nene V.M."/>
            <person name="Mealey R.H."/>
            <person name="Knowles D.P."/>
            <person name="Brayton K.A."/>
        </authorList>
    </citation>
    <scope>NUCLEOTIDE SEQUENCE [LARGE SCALE GENOMIC DNA]</scope>
    <source>
        <strain evidence="6 7">WA</strain>
    </source>
</reference>
<dbReference type="STRING" id="1537102.L0B1F0"/>
<proteinExistence type="inferred from homology"/>
<dbReference type="EMBL" id="CP001670">
    <property type="protein sequence ID" value="AFZ81076.1"/>
    <property type="molecule type" value="Genomic_DNA"/>
</dbReference>
<evidence type="ECO:0000313" key="7">
    <source>
        <dbReference type="Proteomes" id="UP000031512"/>
    </source>
</evidence>
<dbReference type="GO" id="GO:0015035">
    <property type="term" value="F:protein-disulfide reductase activity"/>
    <property type="evidence" value="ECO:0007669"/>
    <property type="project" value="InterPro"/>
</dbReference>
<dbReference type="RefSeq" id="XP_004830742.1">
    <property type="nucleotide sequence ID" value="XM_004830685.1"/>
</dbReference>
<dbReference type="SUPFAM" id="SSF52833">
    <property type="entry name" value="Thioredoxin-like"/>
    <property type="match status" value="1"/>
</dbReference>
<evidence type="ECO:0000259" key="5">
    <source>
        <dbReference type="PROSITE" id="PS51352"/>
    </source>
</evidence>
<dbReference type="Pfam" id="PF00085">
    <property type="entry name" value="Thioredoxin"/>
    <property type="match status" value="1"/>
</dbReference>
<feature type="active site" description="Nucleophile" evidence="3">
    <location>
        <position position="30"/>
    </location>
</feature>
<feature type="domain" description="Thioredoxin" evidence="5">
    <location>
        <begin position="1"/>
        <end position="104"/>
    </location>
</feature>
<name>L0B1F0_THEEQ</name>
<dbReference type="AlphaFoldDB" id="L0B1F0"/>
<dbReference type="PRINTS" id="PR00421">
    <property type="entry name" value="THIOREDOXIN"/>
</dbReference>
<keyword evidence="6" id="KW-0413">Isomerase</keyword>
<dbReference type="InterPro" id="IPR017937">
    <property type="entry name" value="Thioredoxin_CS"/>
</dbReference>